<keyword evidence="4 10" id="KW-0597">Phosphoprotein</keyword>
<dbReference type="RefSeq" id="WP_110324752.1">
    <property type="nucleotide sequence ID" value="NZ_JAWYEK010000026.1"/>
</dbReference>
<keyword evidence="3" id="KW-0963">Cytoplasm</keyword>
<evidence type="ECO:0000259" key="12">
    <source>
        <dbReference type="PROSITE" id="PS50110"/>
    </source>
</evidence>
<dbReference type="PANTHER" id="PTHR42713:SF3">
    <property type="entry name" value="TRANSCRIPTIONAL REGULATORY PROTEIN HPTR"/>
    <property type="match status" value="1"/>
</dbReference>
<dbReference type="InterPro" id="IPR020449">
    <property type="entry name" value="Tscrpt_reg_AraC-type_HTH"/>
</dbReference>
<dbReference type="GeneID" id="86063559"/>
<dbReference type="PROSITE" id="PS00041">
    <property type="entry name" value="HTH_ARAC_FAMILY_1"/>
    <property type="match status" value="1"/>
</dbReference>
<name>A0A2V3XXW8_9FIRM</name>
<dbReference type="Gene3D" id="1.10.10.60">
    <property type="entry name" value="Homeodomain-like"/>
    <property type="match status" value="2"/>
</dbReference>
<evidence type="ECO:0000256" key="10">
    <source>
        <dbReference type="PROSITE-ProRule" id="PRU00169"/>
    </source>
</evidence>
<evidence type="ECO:0000313" key="13">
    <source>
        <dbReference type="EMBL" id="PXX49675.1"/>
    </source>
</evidence>
<dbReference type="InterPro" id="IPR051552">
    <property type="entry name" value="HptR"/>
</dbReference>
<dbReference type="SMART" id="SM00342">
    <property type="entry name" value="HTH_ARAC"/>
    <property type="match status" value="1"/>
</dbReference>
<evidence type="ECO:0000256" key="9">
    <source>
        <dbReference type="ARBA" id="ARBA00024867"/>
    </source>
</evidence>
<keyword evidence="7" id="KW-0238">DNA-binding</keyword>
<evidence type="ECO:0000256" key="1">
    <source>
        <dbReference type="ARBA" id="ARBA00004496"/>
    </source>
</evidence>
<evidence type="ECO:0000259" key="11">
    <source>
        <dbReference type="PROSITE" id="PS01124"/>
    </source>
</evidence>
<dbReference type="Proteomes" id="UP000248057">
    <property type="component" value="Unassembled WGS sequence"/>
</dbReference>
<sequence length="401" mass="46821">MAYRVLVADDEYIIRRGIIRFLRKYEEMEIVAEAEDGEVAREFIENQEIDVAFVDINMPFLNGLGFIRQLKEISPKTVVVIITGYDDFEYAREGIRLGVFEYLLKPVMEQPFDEMIQKVLGKLREDKAAKDYLEWARQTLKQNMDMLTADFLEKWLDGHYSAEEAEERIRYLGLEFPEEFLLVYVHLQYRDMAQIDGQWDDDLLYYAARNICNEIYNELQGITTLRNDSGDLIAITADCADSEEKKRKFSQVLEEILPVRALIMQRKGYGHETFPEVCRALSEEIGQLKGCSSAVQSVKDVIEKHYMEAEFSLQDAAEEMHLSPQHLSRMFHKEMGITFIDYLTRVRIRKAIGLLYQDDLKMYEIAENVGYATQHYFSNVFKKNMGVSPAEYRKSIKNTNL</sequence>
<dbReference type="GO" id="GO:0005737">
    <property type="term" value="C:cytoplasm"/>
    <property type="evidence" value="ECO:0007669"/>
    <property type="project" value="UniProtKB-SubCell"/>
</dbReference>
<dbReference type="Pfam" id="PF00072">
    <property type="entry name" value="Response_reg"/>
    <property type="match status" value="1"/>
</dbReference>
<feature type="modified residue" description="4-aspartylphosphate" evidence="10">
    <location>
        <position position="55"/>
    </location>
</feature>
<dbReference type="CDD" id="cd17536">
    <property type="entry name" value="REC_YesN-like"/>
    <property type="match status" value="1"/>
</dbReference>
<dbReference type="GO" id="GO:0003700">
    <property type="term" value="F:DNA-binding transcription factor activity"/>
    <property type="evidence" value="ECO:0007669"/>
    <property type="project" value="InterPro"/>
</dbReference>
<evidence type="ECO:0000256" key="3">
    <source>
        <dbReference type="ARBA" id="ARBA00022490"/>
    </source>
</evidence>
<accession>A0A2V3XXW8</accession>
<comment type="function">
    <text evidence="9">May play the central regulatory role in sporulation. It may be an element of the effector pathway responsible for the activation of sporulation genes in response to nutritional stress. Spo0A may act in concert with spo0H (a sigma factor) to control the expression of some genes that are critical to the sporulation process.</text>
</comment>
<keyword evidence="8" id="KW-0804">Transcription</keyword>
<dbReference type="Gene3D" id="3.40.50.2300">
    <property type="match status" value="1"/>
</dbReference>
<evidence type="ECO:0000313" key="14">
    <source>
        <dbReference type="Proteomes" id="UP000248057"/>
    </source>
</evidence>
<dbReference type="SUPFAM" id="SSF46689">
    <property type="entry name" value="Homeodomain-like"/>
    <property type="match status" value="2"/>
</dbReference>
<keyword evidence="5" id="KW-0902">Two-component regulatory system</keyword>
<feature type="domain" description="HTH araC/xylS-type" evidence="11">
    <location>
        <begin position="296"/>
        <end position="395"/>
    </location>
</feature>
<dbReference type="Pfam" id="PF12833">
    <property type="entry name" value="HTH_18"/>
    <property type="match status" value="1"/>
</dbReference>
<dbReference type="GO" id="GO:0000160">
    <property type="term" value="P:phosphorelay signal transduction system"/>
    <property type="evidence" value="ECO:0007669"/>
    <property type="project" value="UniProtKB-KW"/>
</dbReference>
<evidence type="ECO:0000256" key="6">
    <source>
        <dbReference type="ARBA" id="ARBA00023015"/>
    </source>
</evidence>
<protein>
    <recommendedName>
        <fullName evidence="2">Stage 0 sporulation protein A homolog</fullName>
    </recommendedName>
</protein>
<comment type="caution">
    <text evidence="13">The sequence shown here is derived from an EMBL/GenBank/DDBJ whole genome shotgun (WGS) entry which is preliminary data.</text>
</comment>
<dbReference type="PROSITE" id="PS50110">
    <property type="entry name" value="RESPONSE_REGULATORY"/>
    <property type="match status" value="1"/>
</dbReference>
<evidence type="ECO:0000256" key="5">
    <source>
        <dbReference type="ARBA" id="ARBA00023012"/>
    </source>
</evidence>
<comment type="subcellular location">
    <subcellularLocation>
        <location evidence="1">Cytoplasm</location>
    </subcellularLocation>
</comment>
<evidence type="ECO:0000256" key="2">
    <source>
        <dbReference type="ARBA" id="ARBA00018672"/>
    </source>
</evidence>
<organism evidence="13 14">
    <name type="scientific">Hungatella effluvii</name>
    <dbReference type="NCBI Taxonomy" id="1096246"/>
    <lineage>
        <taxon>Bacteria</taxon>
        <taxon>Bacillati</taxon>
        <taxon>Bacillota</taxon>
        <taxon>Clostridia</taxon>
        <taxon>Lachnospirales</taxon>
        <taxon>Lachnospiraceae</taxon>
        <taxon>Hungatella</taxon>
    </lineage>
</organism>
<dbReference type="InterPro" id="IPR011006">
    <property type="entry name" value="CheY-like_superfamily"/>
</dbReference>
<dbReference type="PRINTS" id="PR00032">
    <property type="entry name" value="HTHARAC"/>
</dbReference>
<dbReference type="SUPFAM" id="SSF52172">
    <property type="entry name" value="CheY-like"/>
    <property type="match status" value="1"/>
</dbReference>
<evidence type="ECO:0000256" key="4">
    <source>
        <dbReference type="ARBA" id="ARBA00022553"/>
    </source>
</evidence>
<dbReference type="SMART" id="SM00448">
    <property type="entry name" value="REC"/>
    <property type="match status" value="1"/>
</dbReference>
<keyword evidence="14" id="KW-1185">Reference proteome</keyword>
<evidence type="ECO:0000256" key="8">
    <source>
        <dbReference type="ARBA" id="ARBA00023163"/>
    </source>
</evidence>
<proteinExistence type="predicted"/>
<reference evidence="13 14" key="1">
    <citation type="submission" date="2018-05" db="EMBL/GenBank/DDBJ databases">
        <title>Genomic Encyclopedia of Type Strains, Phase IV (KMG-IV): sequencing the most valuable type-strain genomes for metagenomic binning, comparative biology and taxonomic classification.</title>
        <authorList>
            <person name="Goeker M."/>
        </authorList>
    </citation>
    <scope>NUCLEOTIDE SEQUENCE [LARGE SCALE GENOMIC DNA]</scope>
    <source>
        <strain evidence="13 14">DSM 24995</strain>
    </source>
</reference>
<evidence type="ECO:0000256" key="7">
    <source>
        <dbReference type="ARBA" id="ARBA00023125"/>
    </source>
</evidence>
<dbReference type="InterPro" id="IPR018060">
    <property type="entry name" value="HTH_AraC"/>
</dbReference>
<dbReference type="InterPro" id="IPR009057">
    <property type="entry name" value="Homeodomain-like_sf"/>
</dbReference>
<feature type="domain" description="Response regulatory" evidence="12">
    <location>
        <begin position="4"/>
        <end position="120"/>
    </location>
</feature>
<dbReference type="InterPro" id="IPR018062">
    <property type="entry name" value="HTH_AraC-typ_CS"/>
</dbReference>
<dbReference type="EMBL" id="QJKD01000013">
    <property type="protein sequence ID" value="PXX49675.1"/>
    <property type="molecule type" value="Genomic_DNA"/>
</dbReference>
<dbReference type="PANTHER" id="PTHR42713">
    <property type="entry name" value="HISTIDINE KINASE-RELATED"/>
    <property type="match status" value="1"/>
</dbReference>
<dbReference type="InterPro" id="IPR001789">
    <property type="entry name" value="Sig_transdc_resp-reg_receiver"/>
</dbReference>
<dbReference type="GO" id="GO:0043565">
    <property type="term" value="F:sequence-specific DNA binding"/>
    <property type="evidence" value="ECO:0007669"/>
    <property type="project" value="InterPro"/>
</dbReference>
<gene>
    <name evidence="13" type="ORF">DFR60_11360</name>
</gene>
<dbReference type="AlphaFoldDB" id="A0A2V3XXW8"/>
<keyword evidence="6" id="KW-0805">Transcription regulation</keyword>
<dbReference type="PROSITE" id="PS01124">
    <property type="entry name" value="HTH_ARAC_FAMILY_2"/>
    <property type="match status" value="1"/>
</dbReference>